<gene>
    <name evidence="2" type="ORF">K504DRAFT_277400</name>
</gene>
<dbReference type="AlphaFoldDB" id="A0A6G1K9X5"/>
<sequence>MRANDRFPSNTHGLFANHPPPPHPVTFTGCPTLRTSVREPPPAPLSATRRLLSTTSTTTSCHVSAGSPISCPKSTAPTGSAKENPRVSLTTPWAVLDVTWGVGSHDIHIYVPNPAAVAVAAAHARGSALSFSFNASIIVSSHPSLSLPVPVPLIQESLARQASGSVRNTSPAAATPSALFPHALDDTDLLHEEIFDTDARKRLYYIIECYPTWLALTPTPHTAQASHVSRLTVHFVPNASATGARVRISELHCHLSLIGHSASPEVAQHLNEFQHFTEFLLHRLGICPSFASGT</sequence>
<evidence type="ECO:0000313" key="2">
    <source>
        <dbReference type="EMBL" id="KAF2709570.1"/>
    </source>
</evidence>
<proteinExistence type="predicted"/>
<dbReference type="PROSITE" id="PS51257">
    <property type="entry name" value="PROKAR_LIPOPROTEIN"/>
    <property type="match status" value="1"/>
</dbReference>
<dbReference type="EMBL" id="MU005770">
    <property type="protein sequence ID" value="KAF2709570.1"/>
    <property type="molecule type" value="Genomic_DNA"/>
</dbReference>
<evidence type="ECO:0000313" key="3">
    <source>
        <dbReference type="Proteomes" id="UP000799428"/>
    </source>
</evidence>
<dbReference type="Proteomes" id="UP000799428">
    <property type="component" value="Unassembled WGS sequence"/>
</dbReference>
<protein>
    <submittedName>
        <fullName evidence="2">Uncharacterized protein</fullName>
    </submittedName>
</protein>
<accession>A0A6G1K9X5</accession>
<name>A0A6G1K9X5_9PLEO</name>
<organism evidence="2 3">
    <name type="scientific">Pleomassaria siparia CBS 279.74</name>
    <dbReference type="NCBI Taxonomy" id="1314801"/>
    <lineage>
        <taxon>Eukaryota</taxon>
        <taxon>Fungi</taxon>
        <taxon>Dikarya</taxon>
        <taxon>Ascomycota</taxon>
        <taxon>Pezizomycotina</taxon>
        <taxon>Dothideomycetes</taxon>
        <taxon>Pleosporomycetidae</taxon>
        <taxon>Pleosporales</taxon>
        <taxon>Pleomassariaceae</taxon>
        <taxon>Pleomassaria</taxon>
    </lineage>
</organism>
<feature type="region of interest" description="Disordered" evidence="1">
    <location>
        <begin position="1"/>
        <end position="23"/>
    </location>
</feature>
<feature type="region of interest" description="Disordered" evidence="1">
    <location>
        <begin position="63"/>
        <end position="85"/>
    </location>
</feature>
<evidence type="ECO:0000256" key="1">
    <source>
        <dbReference type="SAM" id="MobiDB-lite"/>
    </source>
</evidence>
<reference evidence="2" key="1">
    <citation type="journal article" date="2020" name="Stud. Mycol.">
        <title>101 Dothideomycetes genomes: a test case for predicting lifestyles and emergence of pathogens.</title>
        <authorList>
            <person name="Haridas S."/>
            <person name="Albert R."/>
            <person name="Binder M."/>
            <person name="Bloem J."/>
            <person name="Labutti K."/>
            <person name="Salamov A."/>
            <person name="Andreopoulos B."/>
            <person name="Baker S."/>
            <person name="Barry K."/>
            <person name="Bills G."/>
            <person name="Bluhm B."/>
            <person name="Cannon C."/>
            <person name="Castanera R."/>
            <person name="Culley D."/>
            <person name="Daum C."/>
            <person name="Ezra D."/>
            <person name="Gonzalez J."/>
            <person name="Henrissat B."/>
            <person name="Kuo A."/>
            <person name="Liang C."/>
            <person name="Lipzen A."/>
            <person name="Lutzoni F."/>
            <person name="Magnuson J."/>
            <person name="Mondo S."/>
            <person name="Nolan M."/>
            <person name="Ohm R."/>
            <person name="Pangilinan J."/>
            <person name="Park H.-J."/>
            <person name="Ramirez L."/>
            <person name="Alfaro M."/>
            <person name="Sun H."/>
            <person name="Tritt A."/>
            <person name="Yoshinaga Y."/>
            <person name="Zwiers L.-H."/>
            <person name="Turgeon B."/>
            <person name="Goodwin S."/>
            <person name="Spatafora J."/>
            <person name="Crous P."/>
            <person name="Grigoriev I."/>
        </authorList>
    </citation>
    <scope>NUCLEOTIDE SEQUENCE</scope>
    <source>
        <strain evidence="2">CBS 279.74</strain>
    </source>
</reference>
<keyword evidence="3" id="KW-1185">Reference proteome</keyword>